<evidence type="ECO:0000256" key="1">
    <source>
        <dbReference type="ARBA" id="ARBA00004613"/>
    </source>
</evidence>
<keyword evidence="6" id="KW-1185">Reference proteome</keyword>
<feature type="compositionally biased region" description="Low complexity" evidence="3">
    <location>
        <begin position="114"/>
        <end position="130"/>
    </location>
</feature>
<evidence type="ECO:0000259" key="4">
    <source>
        <dbReference type="Pfam" id="PF14449"/>
    </source>
</evidence>
<evidence type="ECO:0000256" key="3">
    <source>
        <dbReference type="SAM" id="MobiDB-lite"/>
    </source>
</evidence>
<evidence type="ECO:0000313" key="5">
    <source>
        <dbReference type="EMBL" id="SAL52568.1"/>
    </source>
</evidence>
<accession>A0A658R5L6</accession>
<protein>
    <recommendedName>
        <fullName evidence="4">Pre-toxin TG domain-containing protein</fullName>
    </recommendedName>
</protein>
<evidence type="ECO:0000256" key="2">
    <source>
        <dbReference type="ARBA" id="ARBA00022525"/>
    </source>
</evidence>
<comment type="subcellular location">
    <subcellularLocation>
        <location evidence="1">Secreted</location>
    </subcellularLocation>
</comment>
<gene>
    <name evidence="5" type="ORF">AWB72_05610</name>
</gene>
<organism evidence="5 6">
    <name type="scientific">Caballeronia concitans</name>
    <dbReference type="NCBI Taxonomy" id="1777133"/>
    <lineage>
        <taxon>Bacteria</taxon>
        <taxon>Pseudomonadati</taxon>
        <taxon>Pseudomonadota</taxon>
        <taxon>Betaproteobacteria</taxon>
        <taxon>Burkholderiales</taxon>
        <taxon>Burkholderiaceae</taxon>
        <taxon>Caballeronia</taxon>
    </lineage>
</organism>
<name>A0A658R5L6_9BURK</name>
<dbReference type="EMBL" id="FCNV02000029">
    <property type="protein sequence ID" value="SAL52568.1"/>
    <property type="molecule type" value="Genomic_DNA"/>
</dbReference>
<dbReference type="Pfam" id="PF14449">
    <property type="entry name" value="PT-TG"/>
    <property type="match status" value="1"/>
</dbReference>
<dbReference type="AlphaFoldDB" id="A0A658R5L6"/>
<feature type="region of interest" description="Disordered" evidence="3">
    <location>
        <begin position="103"/>
        <end position="134"/>
    </location>
</feature>
<proteinExistence type="predicted"/>
<dbReference type="InterPro" id="IPR027797">
    <property type="entry name" value="PT-TG_dom"/>
</dbReference>
<reference evidence="5 6" key="1">
    <citation type="submission" date="2016-01" db="EMBL/GenBank/DDBJ databases">
        <authorList>
            <person name="Peeters C."/>
        </authorList>
    </citation>
    <scope>NUCLEOTIDE SEQUENCE [LARGE SCALE GENOMIC DNA]</scope>
    <source>
        <strain evidence="5">LMG 29315</strain>
    </source>
</reference>
<comment type="caution">
    <text evidence="5">The sequence shown here is derived from an EMBL/GenBank/DDBJ whole genome shotgun (WGS) entry which is preliminary data.</text>
</comment>
<keyword evidence="2" id="KW-0964">Secreted</keyword>
<evidence type="ECO:0000313" key="6">
    <source>
        <dbReference type="Proteomes" id="UP000198263"/>
    </source>
</evidence>
<feature type="compositionally biased region" description="Polar residues" evidence="3">
    <location>
        <begin position="103"/>
        <end position="113"/>
    </location>
</feature>
<dbReference type="Proteomes" id="UP000198263">
    <property type="component" value="Unassembled WGS sequence"/>
</dbReference>
<dbReference type="GO" id="GO:0005576">
    <property type="term" value="C:extracellular region"/>
    <property type="evidence" value="ECO:0007669"/>
    <property type="project" value="UniProtKB-SubCell"/>
</dbReference>
<feature type="domain" description="Pre-toxin TG" evidence="4">
    <location>
        <begin position="301"/>
        <end position="359"/>
    </location>
</feature>
<sequence>MIMLLDQFVRLVSLVAEVSFAMLLGISACNGQNLPPTNSLSPTAEFVDLGAGRLDQLNQLTRGAIVQFKSFDGSTLQGVFVEKIPGEGDAPDRFMLEGVVQVDPQTGRPSSSVAPSGGADGRSSADSTAGNGQTALTTSNGIGAAASAGISTLSGYLAVPPTLRRELEQRAGALQEAINQRTVALSLYNTTLASEVGGAQAALDVLRGTAARADFTQPSNVNIRYSGIPDFGTAPWALRRSLESSYVSLTKLPVPSVAHAEVRATGIHAISLAQSEIKNGLLNEAWSSARIAEAAAFVLRNAGDLAISLNPMTAIARDATELITGRDLFSGERLTDGEMYMRGISLGVGLVTAGLGSTVGQAVRRIAPTIESAQDVRKLFDVTLEIGSHSRARWSRADKVLKRITGGSDAEIRDLAYDALMKGKAFWDNKHGTLAFFLKEQEAYLQVVLDVEKGKVVTFVERGLNYDLEAAFRSDQGLARRFIPLDEVPLQTSRDASGSIKLFLPGSRSPSGTVHGE</sequence>